<evidence type="ECO:0000256" key="8">
    <source>
        <dbReference type="ARBA" id="ARBA00023132"/>
    </source>
</evidence>
<dbReference type="AlphaFoldDB" id="A0A9Q0YFK1"/>
<evidence type="ECO:0000256" key="1">
    <source>
        <dbReference type="ARBA" id="ARBA00004567"/>
    </source>
</evidence>
<keyword evidence="6" id="KW-0653">Protein transport</keyword>
<evidence type="ECO:0000313" key="15">
    <source>
        <dbReference type="EMBL" id="KAJ8019227.1"/>
    </source>
</evidence>
<protein>
    <recommendedName>
        <fullName evidence="3">Nucleoporin NUP35</fullName>
    </recommendedName>
    <alternativeName>
        <fullName evidence="11">35 kDa nucleoporin</fullName>
    </alternativeName>
    <alternativeName>
        <fullName evidence="10">Nucleoporin NUP53</fullName>
    </alternativeName>
</protein>
<accession>A0A9Q0YFK1</accession>
<keyword evidence="4 12" id="KW-0813">Transport</keyword>
<evidence type="ECO:0000256" key="7">
    <source>
        <dbReference type="ARBA" id="ARBA00023010"/>
    </source>
</evidence>
<dbReference type="OrthoDB" id="3365060at2759"/>
<dbReference type="GO" id="GO:0005543">
    <property type="term" value="F:phospholipid binding"/>
    <property type="evidence" value="ECO:0007669"/>
    <property type="project" value="TreeGrafter"/>
</dbReference>
<evidence type="ECO:0000256" key="9">
    <source>
        <dbReference type="ARBA" id="ARBA00023242"/>
    </source>
</evidence>
<dbReference type="GO" id="GO:0006607">
    <property type="term" value="P:NLS-bearing protein import into nucleus"/>
    <property type="evidence" value="ECO:0007669"/>
    <property type="project" value="TreeGrafter"/>
</dbReference>
<dbReference type="PROSITE" id="PS51472">
    <property type="entry name" value="RRM_NUP35"/>
    <property type="match status" value="1"/>
</dbReference>
<dbReference type="InterPro" id="IPR012677">
    <property type="entry name" value="Nucleotide-bd_a/b_plait_sf"/>
</dbReference>
<dbReference type="GO" id="GO:0017056">
    <property type="term" value="F:structural constituent of nuclear pore"/>
    <property type="evidence" value="ECO:0007669"/>
    <property type="project" value="TreeGrafter"/>
</dbReference>
<feature type="compositionally biased region" description="Polar residues" evidence="13">
    <location>
        <begin position="160"/>
        <end position="199"/>
    </location>
</feature>
<dbReference type="CDD" id="cd12722">
    <property type="entry name" value="RRM_Nup53"/>
    <property type="match status" value="1"/>
</dbReference>
<dbReference type="GO" id="GO:0003676">
    <property type="term" value="F:nucleic acid binding"/>
    <property type="evidence" value="ECO:0007669"/>
    <property type="project" value="InterPro"/>
</dbReference>
<feature type="compositionally biased region" description="Polar residues" evidence="13">
    <location>
        <begin position="33"/>
        <end position="54"/>
    </location>
</feature>
<dbReference type="Pfam" id="PF05172">
    <property type="entry name" value="RRM_Nup35"/>
    <property type="match status" value="1"/>
</dbReference>
<dbReference type="PANTHER" id="PTHR21527">
    <property type="entry name" value="NUCLEOPORIN NUP35"/>
    <property type="match status" value="1"/>
</dbReference>
<feature type="region of interest" description="Disordered" evidence="13">
    <location>
        <begin position="1"/>
        <end position="208"/>
    </location>
</feature>
<evidence type="ECO:0000259" key="14">
    <source>
        <dbReference type="PROSITE" id="PS51472"/>
    </source>
</evidence>
<dbReference type="InterPro" id="IPR035979">
    <property type="entry name" value="RBD_domain_sf"/>
</dbReference>
<evidence type="ECO:0000256" key="11">
    <source>
        <dbReference type="ARBA" id="ARBA00030250"/>
    </source>
</evidence>
<comment type="similarity">
    <text evidence="2">Belongs to the Nup35 family.</text>
</comment>
<keyword evidence="16" id="KW-1185">Reference proteome</keyword>
<dbReference type="Gene3D" id="3.30.70.330">
    <property type="match status" value="1"/>
</dbReference>
<dbReference type="InterPro" id="IPR007846">
    <property type="entry name" value="RRM_NUP35_dom"/>
</dbReference>
<dbReference type="GO" id="GO:0044613">
    <property type="term" value="C:nuclear pore central transport channel"/>
    <property type="evidence" value="ECO:0007669"/>
    <property type="project" value="TreeGrafter"/>
</dbReference>
<comment type="caution">
    <text evidence="15">The sequence shown here is derived from an EMBL/GenBank/DDBJ whole genome shotgun (WGS) entry which is preliminary data.</text>
</comment>
<proteinExistence type="inferred from homology"/>
<dbReference type="Proteomes" id="UP001152320">
    <property type="component" value="Unassembled WGS sequence"/>
</dbReference>
<keyword evidence="9 12" id="KW-0539">Nucleus</keyword>
<organism evidence="15 16">
    <name type="scientific">Holothuria leucospilota</name>
    <name type="common">Black long sea cucumber</name>
    <name type="synonym">Mertensiothuria leucospilota</name>
    <dbReference type="NCBI Taxonomy" id="206669"/>
    <lineage>
        <taxon>Eukaryota</taxon>
        <taxon>Metazoa</taxon>
        <taxon>Echinodermata</taxon>
        <taxon>Eleutherozoa</taxon>
        <taxon>Echinozoa</taxon>
        <taxon>Holothuroidea</taxon>
        <taxon>Aspidochirotacea</taxon>
        <taxon>Aspidochirotida</taxon>
        <taxon>Holothuriidae</taxon>
        <taxon>Holothuria</taxon>
    </lineage>
</organism>
<reference evidence="15" key="1">
    <citation type="submission" date="2021-10" db="EMBL/GenBank/DDBJ databases">
        <title>Tropical sea cucumber genome reveals ecological adaptation and Cuvierian tubules defense mechanism.</title>
        <authorList>
            <person name="Chen T."/>
        </authorList>
    </citation>
    <scope>NUCLEOTIDE SEQUENCE</scope>
    <source>
        <strain evidence="15">Nanhai2018</strain>
        <tissue evidence="15">Muscle</tissue>
    </source>
</reference>
<evidence type="ECO:0000256" key="3">
    <source>
        <dbReference type="ARBA" id="ARBA00016439"/>
    </source>
</evidence>
<comment type="subcellular location">
    <subcellularLocation>
        <location evidence="1">Nucleus</location>
        <location evidence="1">Nuclear pore complex</location>
    </subcellularLocation>
</comment>
<keyword evidence="8 12" id="KW-0906">Nuclear pore complex</keyword>
<dbReference type="GO" id="GO:0006999">
    <property type="term" value="P:nuclear pore organization"/>
    <property type="evidence" value="ECO:0007669"/>
    <property type="project" value="TreeGrafter"/>
</dbReference>
<dbReference type="SUPFAM" id="SSF54928">
    <property type="entry name" value="RNA-binding domain, RBD"/>
    <property type="match status" value="1"/>
</dbReference>
<dbReference type="EMBL" id="JAIZAY010000055">
    <property type="protein sequence ID" value="KAJ8019227.1"/>
    <property type="molecule type" value="Genomic_DNA"/>
</dbReference>
<dbReference type="GO" id="GO:0051028">
    <property type="term" value="P:mRNA transport"/>
    <property type="evidence" value="ECO:0007669"/>
    <property type="project" value="UniProtKB-UniRule"/>
</dbReference>
<sequence>MVFTVTSGPQDDHFILISSGPSSPGAEPMSLGSPPQSQNLHQSLLSHPVGQSSGVLPGYLMGDPGHSPSSSRLWSSSRSPGKVITPSSLGPKDSASRLDRSDSILSQRGGINPAAKDHGNAPPVAGLYDQVDSPHGLGVSTHHTGTPERRQLEFPASAVSGGSLSRQTSEATPRQLQSQVSVGPPTLSRSFSHTHTPQGRSIGLMSPPSVASPAQIDPFYTQGESIVPDVELDQTWVTVFGFPPAAASYILQQFSQYGNIQKHVVASNGNWMHLQFSSKLQAKKALSKNGKIFGGNIMIGATPCIDKGVMEGGKENLYSTNLAETPTNKRTLSITEEPDLTKRKTPIRPLTAAYQAVSSNHEVLPDHNTPQKSSTVLSKTLEYMFGW</sequence>
<keyword evidence="5 12" id="KW-0509">mRNA transport</keyword>
<evidence type="ECO:0000313" key="16">
    <source>
        <dbReference type="Proteomes" id="UP001152320"/>
    </source>
</evidence>
<evidence type="ECO:0000256" key="13">
    <source>
        <dbReference type="SAM" id="MobiDB-lite"/>
    </source>
</evidence>
<keyword evidence="7" id="KW-0811">Translocation</keyword>
<name>A0A9Q0YFK1_HOLLE</name>
<evidence type="ECO:0000256" key="12">
    <source>
        <dbReference type="PROSITE-ProRule" id="PRU00804"/>
    </source>
</evidence>
<feature type="compositionally biased region" description="Low complexity" evidence="13">
    <location>
        <begin position="67"/>
        <end position="80"/>
    </location>
</feature>
<evidence type="ECO:0000256" key="2">
    <source>
        <dbReference type="ARBA" id="ARBA00009454"/>
    </source>
</evidence>
<evidence type="ECO:0000256" key="6">
    <source>
        <dbReference type="ARBA" id="ARBA00022927"/>
    </source>
</evidence>
<dbReference type="FunFam" id="3.30.70.330:FF:000095">
    <property type="entry name" value="Putative Nucleoporin NUP53"/>
    <property type="match status" value="1"/>
</dbReference>
<dbReference type="GO" id="GO:0044615">
    <property type="term" value="C:nuclear pore nuclear basket"/>
    <property type="evidence" value="ECO:0007669"/>
    <property type="project" value="TreeGrafter"/>
</dbReference>
<evidence type="ECO:0000256" key="4">
    <source>
        <dbReference type="ARBA" id="ARBA00022448"/>
    </source>
</evidence>
<feature type="domain" description="RRM Nup35-type" evidence="14">
    <location>
        <begin position="231"/>
        <end position="311"/>
    </location>
</feature>
<evidence type="ECO:0000256" key="5">
    <source>
        <dbReference type="ARBA" id="ARBA00022816"/>
    </source>
</evidence>
<dbReference type="PANTHER" id="PTHR21527:SF6">
    <property type="entry name" value="NUCLEOPORIN NUP35"/>
    <property type="match status" value="1"/>
</dbReference>
<gene>
    <name evidence="15" type="ORF">HOLleu_42331</name>
</gene>
<evidence type="ECO:0000256" key="10">
    <source>
        <dbReference type="ARBA" id="ARBA00029997"/>
    </source>
</evidence>